<keyword evidence="2" id="KW-1185">Reference proteome</keyword>
<proteinExistence type="predicted"/>
<evidence type="ECO:0000313" key="1">
    <source>
        <dbReference type="EMBL" id="KAJ8617398.1"/>
    </source>
</evidence>
<protein>
    <submittedName>
        <fullName evidence="1">Uncharacterized protein</fullName>
    </submittedName>
</protein>
<accession>A0ACC2K900</accession>
<dbReference type="Proteomes" id="UP001234297">
    <property type="component" value="Chromosome 4"/>
</dbReference>
<organism evidence="1 2">
    <name type="scientific">Persea americana</name>
    <name type="common">Avocado</name>
    <dbReference type="NCBI Taxonomy" id="3435"/>
    <lineage>
        <taxon>Eukaryota</taxon>
        <taxon>Viridiplantae</taxon>
        <taxon>Streptophyta</taxon>
        <taxon>Embryophyta</taxon>
        <taxon>Tracheophyta</taxon>
        <taxon>Spermatophyta</taxon>
        <taxon>Magnoliopsida</taxon>
        <taxon>Magnoliidae</taxon>
        <taxon>Laurales</taxon>
        <taxon>Lauraceae</taxon>
        <taxon>Persea</taxon>
    </lineage>
</organism>
<comment type="caution">
    <text evidence="1">The sequence shown here is derived from an EMBL/GenBank/DDBJ whole genome shotgun (WGS) entry which is preliminary data.</text>
</comment>
<evidence type="ECO:0000313" key="2">
    <source>
        <dbReference type="Proteomes" id="UP001234297"/>
    </source>
</evidence>
<name>A0ACC2K900_PERAE</name>
<dbReference type="EMBL" id="CM056812">
    <property type="protein sequence ID" value="KAJ8617398.1"/>
    <property type="molecule type" value="Genomic_DNA"/>
</dbReference>
<reference evidence="1 2" key="1">
    <citation type="journal article" date="2022" name="Hortic Res">
        <title>A haplotype resolved chromosomal level avocado genome allows analysis of novel avocado genes.</title>
        <authorList>
            <person name="Nath O."/>
            <person name="Fletcher S.J."/>
            <person name="Hayward A."/>
            <person name="Shaw L.M."/>
            <person name="Masouleh A.K."/>
            <person name="Furtado A."/>
            <person name="Henry R.J."/>
            <person name="Mitter N."/>
        </authorList>
    </citation>
    <scope>NUCLEOTIDE SEQUENCE [LARGE SCALE GENOMIC DNA]</scope>
    <source>
        <strain evidence="2">cv. Hass</strain>
    </source>
</reference>
<gene>
    <name evidence="1" type="ORF">MRB53_013584</name>
</gene>
<sequence length="1136" mass="124896">MQLPRTILSRRLFEEYSLFHVAFIIICINLLCFAEAATPRNESDRLALLAIKDQISDGPNGILSSWNHSLHFCTWGGVTCGRRHPQRVIALNLRSQNLAGYLSPHIGNLSFLRLIKLSNNSFQGQILHEIGRLPRLRYLDLGDNSFNGEILGNLSQCSKLKELKLYGNKITGTIPSEIGSLSNLMWLDLYNNHLIGRIPPSLGNLSSLFVLDLSSNDLYGNIPDDLGQLLKLEFLKLVDDQLWGTIPSSLYNISSLTYFDMGGNNLHGTVPLDLWVNLPNIRWFSLYRNRLEGPIPYSLSNASTIEHLAFSGNRFRGSVPTNLGNLQALQVFNIAGNQLGGEKDDMDFITSLTNCSNLYLLGLGTNRFSGVLPSSIANLSSQLTYLFFEHNQISGTIPSGIENLANLTYLTMHDNLFTGSIPIHLGKLQKLEVVSLVNNTLSGKIPESIGNLTRLYRLYLDGNDLQGSIPWSLGNCQRLKELSLSRNNFNGTIPKQVLYIPPLRMLSVDMNSLSGPLPLDVDGLKNIEIMDVSNNKFSGEIPSTLGTCTHLGSLYMKVNSFQGNIPSSLSPLKGLEELDLSHNNLYGQIPRYLEEFLFLQYLNLPFNDLEGAVPEHRIFQNASALSIQGNRKLCGGITKLGLPPCSKLAPKKHKKALPLIGIVISGVVAVLSLFLLSYFLSLYWLKKSSKKSPIISSMGEPFLEVTYAELLKATDGLSSANLIGVGSFGFVYKGILDQIGLTAAIKVLKLQQHRASKSFVAECKALRSIRHRNIVKILSVCSSIDFSGNDFKALVFEYMPNGSLDTRLHPNEEQHNSTYLNFVQRLNVAIDVSSALDYLHHDCESPVVHCDLKPSNVLLDEDMVAHVGDFGLARIFSKVVGNCSQIQSSSIGIKGSIGYVAPEYGMGGEVSTYGDVYSYGILLLEMFTGKRPIDDMFKDNLNLHQLAKMAFPERVIEIIDHPLLLEGIENVSSNKDYNEMRSRMPECLLSLVRIDPVVHCNLKPSNILLDEDMVAHVGDFGLARIFSKDGGNSFQAQSNSVWIKGSIGYVAPEPGSSCLSSNGVLRSSQQQSSPPVPSQAQAALPACLLPHSPHLLVSSSTPVPSGVFFHSDSGGESSGDESRKTGDQISPRSLVL</sequence>